<protein>
    <recommendedName>
        <fullName evidence="3">DUF6533 domain-containing protein</fullName>
    </recommendedName>
</protein>
<feature type="transmembrane region" description="Helical" evidence="2">
    <location>
        <begin position="12"/>
        <end position="35"/>
    </location>
</feature>
<reference evidence="4 5" key="1">
    <citation type="journal article" date="2012" name="Proc. Natl. Acad. Sci. U.S.A.">
        <title>Comparative genomics of Ceriporiopsis subvermispora and Phanerochaete chrysosporium provide insight into selective ligninolysis.</title>
        <authorList>
            <person name="Fernandez-Fueyo E."/>
            <person name="Ruiz-Duenas F.J."/>
            <person name="Ferreira P."/>
            <person name="Floudas D."/>
            <person name="Hibbett D.S."/>
            <person name="Canessa P."/>
            <person name="Larrondo L.F."/>
            <person name="James T.Y."/>
            <person name="Seelenfreund D."/>
            <person name="Lobos S."/>
            <person name="Polanco R."/>
            <person name="Tello M."/>
            <person name="Honda Y."/>
            <person name="Watanabe T."/>
            <person name="Watanabe T."/>
            <person name="Ryu J.S."/>
            <person name="Kubicek C.P."/>
            <person name="Schmoll M."/>
            <person name="Gaskell J."/>
            <person name="Hammel K.E."/>
            <person name="St John F.J."/>
            <person name="Vanden Wymelenberg A."/>
            <person name="Sabat G."/>
            <person name="Splinter BonDurant S."/>
            <person name="Syed K."/>
            <person name="Yadav J.S."/>
            <person name="Doddapaneni H."/>
            <person name="Subramanian V."/>
            <person name="Lavin J.L."/>
            <person name="Oguiza J.A."/>
            <person name="Perez G."/>
            <person name="Pisabarro A.G."/>
            <person name="Ramirez L."/>
            <person name="Santoyo F."/>
            <person name="Master E."/>
            <person name="Coutinho P.M."/>
            <person name="Henrissat B."/>
            <person name="Lombard V."/>
            <person name="Magnuson J.K."/>
            <person name="Kuees U."/>
            <person name="Hori C."/>
            <person name="Igarashi K."/>
            <person name="Samejima M."/>
            <person name="Held B.W."/>
            <person name="Barry K.W."/>
            <person name="LaButti K.M."/>
            <person name="Lapidus A."/>
            <person name="Lindquist E.A."/>
            <person name="Lucas S.M."/>
            <person name="Riley R."/>
            <person name="Salamov A.A."/>
            <person name="Hoffmeister D."/>
            <person name="Schwenk D."/>
            <person name="Hadar Y."/>
            <person name="Yarden O."/>
            <person name="de Vries R.P."/>
            <person name="Wiebenga A."/>
            <person name="Stenlid J."/>
            <person name="Eastwood D."/>
            <person name="Grigoriev I.V."/>
            <person name="Berka R.M."/>
            <person name="Blanchette R.A."/>
            <person name="Kersten P."/>
            <person name="Martinez A.T."/>
            <person name="Vicuna R."/>
            <person name="Cullen D."/>
        </authorList>
    </citation>
    <scope>NUCLEOTIDE SEQUENCE [LARGE SCALE GENOMIC DNA]</scope>
    <source>
        <strain evidence="4 5">B</strain>
    </source>
</reference>
<gene>
    <name evidence="4" type="ORF">CERSUDRAFT_100282</name>
</gene>
<dbReference type="Pfam" id="PF20151">
    <property type="entry name" value="DUF6533"/>
    <property type="match status" value="1"/>
</dbReference>
<dbReference type="OrthoDB" id="2749098at2759"/>
<dbReference type="InterPro" id="IPR045340">
    <property type="entry name" value="DUF6533"/>
</dbReference>
<keyword evidence="5" id="KW-1185">Reference proteome</keyword>
<organism evidence="4 5">
    <name type="scientific">Ceriporiopsis subvermispora (strain B)</name>
    <name type="common">White-rot fungus</name>
    <name type="synonym">Gelatoporia subvermispora</name>
    <dbReference type="NCBI Taxonomy" id="914234"/>
    <lineage>
        <taxon>Eukaryota</taxon>
        <taxon>Fungi</taxon>
        <taxon>Dikarya</taxon>
        <taxon>Basidiomycota</taxon>
        <taxon>Agaricomycotina</taxon>
        <taxon>Agaricomycetes</taxon>
        <taxon>Polyporales</taxon>
        <taxon>Gelatoporiaceae</taxon>
        <taxon>Gelatoporia</taxon>
    </lineage>
</organism>
<evidence type="ECO:0000256" key="2">
    <source>
        <dbReference type="SAM" id="Phobius"/>
    </source>
</evidence>
<dbReference type="HOGENOM" id="CLU_053360_1_2_1"/>
<sequence length="279" mass="30912">MSGIYGPLATQIASYVSSIILANYCAVATATVVLYDHICTTPQEVQLIWGSKLTSTMVLFYANRWLILTYAILSIMLELFHSGTNFVSTFILTELAPIDAGRPRVEIGLRLPVIIADIVVLVLTWWKTWATVRMARELDVKTPLMTLLLRDGTLYFVALLSLNALNIAGFATNVFTFASTFSIPLSSIIITHFLLNLRQLAHASDDDNSRPSFVRDRDPDQVHSRTSSLRYSSFVGNMCESLDHGSENNDEDLSWDGDDGQDDTEYLRSSADLSSLGSA</sequence>
<dbReference type="Proteomes" id="UP000016930">
    <property type="component" value="Unassembled WGS sequence"/>
</dbReference>
<feature type="region of interest" description="Disordered" evidence="1">
    <location>
        <begin position="241"/>
        <end position="279"/>
    </location>
</feature>
<evidence type="ECO:0000256" key="1">
    <source>
        <dbReference type="SAM" id="MobiDB-lite"/>
    </source>
</evidence>
<keyword evidence="2" id="KW-0472">Membrane</keyword>
<feature type="domain" description="DUF6533" evidence="3">
    <location>
        <begin position="24"/>
        <end position="68"/>
    </location>
</feature>
<evidence type="ECO:0000259" key="3">
    <source>
        <dbReference type="Pfam" id="PF20151"/>
    </source>
</evidence>
<accession>M2Q486</accession>
<evidence type="ECO:0000313" key="4">
    <source>
        <dbReference type="EMBL" id="EMD31613.1"/>
    </source>
</evidence>
<proteinExistence type="predicted"/>
<feature type="transmembrane region" description="Helical" evidence="2">
    <location>
        <begin position="107"/>
        <end position="126"/>
    </location>
</feature>
<keyword evidence="2" id="KW-0812">Transmembrane</keyword>
<dbReference type="EMBL" id="KB445817">
    <property type="protein sequence ID" value="EMD31613.1"/>
    <property type="molecule type" value="Genomic_DNA"/>
</dbReference>
<dbReference type="AlphaFoldDB" id="M2Q486"/>
<feature type="transmembrane region" description="Helical" evidence="2">
    <location>
        <begin position="147"/>
        <end position="168"/>
    </location>
</feature>
<evidence type="ECO:0000313" key="5">
    <source>
        <dbReference type="Proteomes" id="UP000016930"/>
    </source>
</evidence>
<feature type="compositionally biased region" description="Acidic residues" evidence="1">
    <location>
        <begin position="248"/>
        <end position="264"/>
    </location>
</feature>
<keyword evidence="2" id="KW-1133">Transmembrane helix</keyword>
<name>M2Q486_CERS8</name>
<feature type="transmembrane region" description="Helical" evidence="2">
    <location>
        <begin position="174"/>
        <end position="195"/>
    </location>
</feature>